<dbReference type="CDD" id="cd07377">
    <property type="entry name" value="WHTH_GntR"/>
    <property type="match status" value="1"/>
</dbReference>
<keyword evidence="1" id="KW-0805">Transcription regulation</keyword>
<comment type="caution">
    <text evidence="5">The sequence shown here is derived from an EMBL/GenBank/DDBJ whole genome shotgun (WGS) entry which is preliminary data.</text>
</comment>
<dbReference type="InterPro" id="IPR008920">
    <property type="entry name" value="TF_FadR/GntR_C"/>
</dbReference>
<dbReference type="InterPro" id="IPR036390">
    <property type="entry name" value="WH_DNA-bd_sf"/>
</dbReference>
<accession>A0A3D8PZW2</accession>
<evidence type="ECO:0000256" key="2">
    <source>
        <dbReference type="ARBA" id="ARBA00023125"/>
    </source>
</evidence>
<evidence type="ECO:0000259" key="4">
    <source>
        <dbReference type="PROSITE" id="PS50949"/>
    </source>
</evidence>
<evidence type="ECO:0000256" key="1">
    <source>
        <dbReference type="ARBA" id="ARBA00023015"/>
    </source>
</evidence>
<reference evidence="6" key="1">
    <citation type="submission" date="2017-11" db="EMBL/GenBank/DDBJ databases">
        <authorList>
            <person name="Zhu W."/>
        </authorList>
    </citation>
    <scope>NUCLEOTIDE SEQUENCE [LARGE SCALE GENOMIC DNA]</scope>
    <source>
        <strain evidence="6">CAU 1183</strain>
    </source>
</reference>
<organism evidence="5 6">
    <name type="scientific">Oceanobacillus arenosus</name>
    <dbReference type="NCBI Taxonomy" id="1229153"/>
    <lineage>
        <taxon>Bacteria</taxon>
        <taxon>Bacillati</taxon>
        <taxon>Bacillota</taxon>
        <taxon>Bacilli</taxon>
        <taxon>Bacillales</taxon>
        <taxon>Bacillaceae</taxon>
        <taxon>Oceanobacillus</taxon>
    </lineage>
</organism>
<keyword evidence="3" id="KW-0804">Transcription</keyword>
<dbReference type="SMART" id="SM00895">
    <property type="entry name" value="FCD"/>
    <property type="match status" value="1"/>
</dbReference>
<dbReference type="SUPFAM" id="SSF48008">
    <property type="entry name" value="GntR ligand-binding domain-like"/>
    <property type="match status" value="1"/>
</dbReference>
<dbReference type="Gene3D" id="1.10.10.10">
    <property type="entry name" value="Winged helix-like DNA-binding domain superfamily/Winged helix DNA-binding domain"/>
    <property type="match status" value="1"/>
</dbReference>
<dbReference type="GO" id="GO:0003700">
    <property type="term" value="F:DNA-binding transcription factor activity"/>
    <property type="evidence" value="ECO:0007669"/>
    <property type="project" value="InterPro"/>
</dbReference>
<dbReference type="PANTHER" id="PTHR43537">
    <property type="entry name" value="TRANSCRIPTIONAL REGULATOR, GNTR FAMILY"/>
    <property type="match status" value="1"/>
</dbReference>
<proteinExistence type="predicted"/>
<sequence length="271" mass="31231">MQRISLLLIIYYIVLEQIVQLLMSGQLNPGDKLPAEMTLMEQLDVSRPVLREALSSLESLGIITRRPRGGTFVNDRVGSSPFKVMLALSINNVPAIIEARMILELGLVTMAAEEISDAQLEKLKETIDRIRENPNSEYGSIDKEFHRLIAQSANNPVVEGMIDSLLVSHERTDSLIPYREPDITVEHHVAIYEALKKRDPYESFKQMYNHLSYVRKKYWIIMQPNMKLIWYQVLIEFKLNRASIQVEKPCLIWLENKDDAEKGVCQKVCKF</sequence>
<dbReference type="PRINTS" id="PR00035">
    <property type="entry name" value="HTHGNTR"/>
</dbReference>
<evidence type="ECO:0000313" key="6">
    <source>
        <dbReference type="Proteomes" id="UP000257143"/>
    </source>
</evidence>
<dbReference type="Gene3D" id="1.20.120.530">
    <property type="entry name" value="GntR ligand-binding domain-like"/>
    <property type="match status" value="1"/>
</dbReference>
<dbReference type="InterPro" id="IPR011711">
    <property type="entry name" value="GntR_C"/>
</dbReference>
<dbReference type="GO" id="GO:0003677">
    <property type="term" value="F:DNA binding"/>
    <property type="evidence" value="ECO:0007669"/>
    <property type="project" value="UniProtKB-KW"/>
</dbReference>
<keyword evidence="2" id="KW-0238">DNA-binding</keyword>
<keyword evidence="6" id="KW-1185">Reference proteome</keyword>
<feature type="domain" description="HTH gntR-type" evidence="4">
    <location>
        <begin position="8"/>
        <end position="76"/>
    </location>
</feature>
<dbReference type="Pfam" id="PF07729">
    <property type="entry name" value="FCD"/>
    <property type="match status" value="1"/>
</dbReference>
<dbReference type="PANTHER" id="PTHR43537:SF43">
    <property type="entry name" value="GNTR-FAMILY TRANSCRIPTIONAL REGULATOR"/>
    <property type="match status" value="1"/>
</dbReference>
<dbReference type="SUPFAM" id="SSF46785">
    <property type="entry name" value="Winged helix' DNA-binding domain"/>
    <property type="match status" value="1"/>
</dbReference>
<dbReference type="SMART" id="SM00345">
    <property type="entry name" value="HTH_GNTR"/>
    <property type="match status" value="1"/>
</dbReference>
<protein>
    <submittedName>
        <fullName evidence="5">FadR family transcriptional regulator</fullName>
    </submittedName>
</protein>
<dbReference type="Pfam" id="PF00392">
    <property type="entry name" value="GntR"/>
    <property type="match status" value="1"/>
</dbReference>
<dbReference type="EMBL" id="PIOC01000003">
    <property type="protein sequence ID" value="RDW21332.1"/>
    <property type="molecule type" value="Genomic_DNA"/>
</dbReference>
<dbReference type="Proteomes" id="UP000257143">
    <property type="component" value="Unassembled WGS sequence"/>
</dbReference>
<evidence type="ECO:0000313" key="5">
    <source>
        <dbReference type="EMBL" id="RDW21332.1"/>
    </source>
</evidence>
<gene>
    <name evidence="5" type="ORF">CWR48_02670</name>
</gene>
<dbReference type="AlphaFoldDB" id="A0A3D8PZW2"/>
<name>A0A3D8PZW2_9BACI</name>
<dbReference type="PROSITE" id="PS50949">
    <property type="entry name" value="HTH_GNTR"/>
    <property type="match status" value="1"/>
</dbReference>
<dbReference type="OrthoDB" id="369138at2"/>
<dbReference type="InterPro" id="IPR036388">
    <property type="entry name" value="WH-like_DNA-bd_sf"/>
</dbReference>
<evidence type="ECO:0000256" key="3">
    <source>
        <dbReference type="ARBA" id="ARBA00023163"/>
    </source>
</evidence>
<dbReference type="InterPro" id="IPR000524">
    <property type="entry name" value="Tscrpt_reg_HTH_GntR"/>
</dbReference>